<dbReference type="PANTHER" id="PTHR43409:SF7">
    <property type="entry name" value="BLL1977 PROTEIN"/>
    <property type="match status" value="1"/>
</dbReference>
<proteinExistence type="predicted"/>
<evidence type="ECO:0000256" key="7">
    <source>
        <dbReference type="ARBA" id="ARBA00023014"/>
    </source>
</evidence>
<dbReference type="SFLD" id="SFLDG01123">
    <property type="entry name" value="methyltransferase_(Class_B)"/>
    <property type="match status" value="1"/>
</dbReference>
<dbReference type="EMBL" id="JACNJD010000124">
    <property type="protein sequence ID" value="MBC8176329.1"/>
    <property type="molecule type" value="Genomic_DNA"/>
</dbReference>
<feature type="domain" description="Radical SAM core" evidence="8">
    <location>
        <begin position="196"/>
        <end position="426"/>
    </location>
</feature>
<evidence type="ECO:0000256" key="4">
    <source>
        <dbReference type="ARBA" id="ARBA00022691"/>
    </source>
</evidence>
<keyword evidence="7" id="KW-0411">Iron-sulfur</keyword>
<protein>
    <submittedName>
        <fullName evidence="9">Radical SAM protein</fullName>
    </submittedName>
</protein>
<organism evidence="9 10">
    <name type="scientific">Candidatus Desulfacyla euxinica</name>
    <dbReference type="NCBI Taxonomy" id="2841693"/>
    <lineage>
        <taxon>Bacteria</taxon>
        <taxon>Deltaproteobacteria</taxon>
        <taxon>Candidatus Desulfacyla</taxon>
    </lineage>
</organism>
<dbReference type="InterPro" id="IPR058240">
    <property type="entry name" value="rSAM_sf"/>
</dbReference>
<dbReference type="PROSITE" id="PS51918">
    <property type="entry name" value="RADICAL_SAM"/>
    <property type="match status" value="1"/>
</dbReference>
<keyword evidence="6" id="KW-0408">Iron</keyword>
<dbReference type="SUPFAM" id="SSF102114">
    <property type="entry name" value="Radical SAM enzymes"/>
    <property type="match status" value="1"/>
</dbReference>
<accession>A0A8J6MX10</accession>
<dbReference type="AlphaFoldDB" id="A0A8J6MX10"/>
<keyword evidence="3" id="KW-0808">Transferase</keyword>
<comment type="caution">
    <text evidence="9">The sequence shown here is derived from an EMBL/GenBank/DDBJ whole genome shotgun (WGS) entry which is preliminary data.</text>
</comment>
<keyword evidence="4" id="KW-0949">S-adenosyl-L-methionine</keyword>
<dbReference type="Pfam" id="PF04055">
    <property type="entry name" value="Radical_SAM"/>
    <property type="match status" value="1"/>
</dbReference>
<evidence type="ECO:0000256" key="6">
    <source>
        <dbReference type="ARBA" id="ARBA00023004"/>
    </source>
</evidence>
<gene>
    <name evidence="9" type="ORF">H8E19_02915</name>
</gene>
<dbReference type="CDD" id="cd01335">
    <property type="entry name" value="Radical_SAM"/>
    <property type="match status" value="1"/>
</dbReference>
<dbReference type="SFLD" id="SFLDS00029">
    <property type="entry name" value="Radical_SAM"/>
    <property type="match status" value="1"/>
</dbReference>
<keyword evidence="2" id="KW-0489">Methyltransferase</keyword>
<dbReference type="PANTHER" id="PTHR43409">
    <property type="entry name" value="ANAEROBIC MAGNESIUM-PROTOPORPHYRIN IX MONOMETHYL ESTER CYCLASE-RELATED"/>
    <property type="match status" value="1"/>
</dbReference>
<dbReference type="Gene3D" id="3.80.30.20">
    <property type="entry name" value="tm_1862 like domain"/>
    <property type="match status" value="1"/>
</dbReference>
<dbReference type="GO" id="GO:0051539">
    <property type="term" value="F:4 iron, 4 sulfur cluster binding"/>
    <property type="evidence" value="ECO:0007669"/>
    <property type="project" value="UniProtKB-KW"/>
</dbReference>
<dbReference type="InterPro" id="IPR023404">
    <property type="entry name" value="rSAM_horseshoe"/>
</dbReference>
<dbReference type="GO" id="GO:0046872">
    <property type="term" value="F:metal ion binding"/>
    <property type="evidence" value="ECO:0007669"/>
    <property type="project" value="UniProtKB-KW"/>
</dbReference>
<evidence type="ECO:0000256" key="1">
    <source>
        <dbReference type="ARBA" id="ARBA00001966"/>
    </source>
</evidence>
<dbReference type="GO" id="GO:0003824">
    <property type="term" value="F:catalytic activity"/>
    <property type="evidence" value="ECO:0007669"/>
    <property type="project" value="InterPro"/>
</dbReference>
<evidence type="ECO:0000313" key="9">
    <source>
        <dbReference type="EMBL" id="MBC8176329.1"/>
    </source>
</evidence>
<dbReference type="SMART" id="SM00729">
    <property type="entry name" value="Elp3"/>
    <property type="match status" value="1"/>
</dbReference>
<comment type="cofactor">
    <cofactor evidence="1">
        <name>[4Fe-4S] cluster</name>
        <dbReference type="ChEBI" id="CHEBI:49883"/>
    </cofactor>
</comment>
<evidence type="ECO:0000259" key="8">
    <source>
        <dbReference type="PROSITE" id="PS51918"/>
    </source>
</evidence>
<dbReference type="InterPro" id="IPR034466">
    <property type="entry name" value="Methyltransferase_Class_B"/>
</dbReference>
<name>A0A8J6MX10_9DELT</name>
<sequence>MTHPGAILLINPDWRGIGKQKQPQFKRIWQPLDLAISAALLEKKGFPVKILDNNIKRLSPQEIGRFSDSFDKVFVTSTPYDRWQCPSLDIRFFFNTIKNIPPEKLYLMGAHVTERPRAILEKSRARMAILGEPEQAILELAMRDLSPEIPPDISGIAYFKEGRFIRSSPREKIKNLDQLPYPAYHLLDMDQYFYEFLGRNFAIIEGSRGCPYSCDFCYLGMYGARFRQKSLKRLLDEVSYIKDRFQVENIYFMDLEFALNREFTISFCKALIKHDMGINWCCQTRVVDVDNDLLKLMKKAGCSLIHFGVEAGSPRILRGTGKGIRVSECVQAISMARENGIRTALFMNFGFPDETRAEMGSTIQLAVKLNPTYASFHLIVPFPGTRLAKKINLDPEAFPAHLYPHYNYAHHDLKVLKSVLRRAYLRFYLRPSYLMGFLKRQMRPGLDQGRLFFRILKGW</sequence>
<evidence type="ECO:0000256" key="5">
    <source>
        <dbReference type="ARBA" id="ARBA00022723"/>
    </source>
</evidence>
<evidence type="ECO:0000256" key="2">
    <source>
        <dbReference type="ARBA" id="ARBA00022603"/>
    </source>
</evidence>
<dbReference type="InterPro" id="IPR051198">
    <property type="entry name" value="BchE-like"/>
</dbReference>
<evidence type="ECO:0000256" key="3">
    <source>
        <dbReference type="ARBA" id="ARBA00022679"/>
    </source>
</evidence>
<reference evidence="9 10" key="1">
    <citation type="submission" date="2020-08" db="EMBL/GenBank/DDBJ databases">
        <title>Bridging the membrane lipid divide: bacteria of the FCB group superphylum have the potential to synthesize archaeal ether lipids.</title>
        <authorList>
            <person name="Villanueva L."/>
            <person name="Von Meijenfeldt F.A.B."/>
            <person name="Westbye A.B."/>
            <person name="Yadav S."/>
            <person name="Hopmans E.C."/>
            <person name="Dutilh B.E."/>
            <person name="Sinninghe Damste J.S."/>
        </authorList>
    </citation>
    <scope>NUCLEOTIDE SEQUENCE [LARGE SCALE GENOMIC DNA]</scope>
    <source>
        <strain evidence="9">NIOZ-UU27</strain>
    </source>
</reference>
<dbReference type="InterPro" id="IPR007197">
    <property type="entry name" value="rSAM"/>
</dbReference>
<keyword evidence="5" id="KW-0479">Metal-binding</keyword>
<evidence type="ECO:0000313" key="10">
    <source>
        <dbReference type="Proteomes" id="UP000650524"/>
    </source>
</evidence>
<dbReference type="Proteomes" id="UP000650524">
    <property type="component" value="Unassembled WGS sequence"/>
</dbReference>
<dbReference type="InterPro" id="IPR006638">
    <property type="entry name" value="Elp3/MiaA/NifB-like_rSAM"/>
</dbReference>
<dbReference type="SFLD" id="SFLDG01082">
    <property type="entry name" value="B12-binding_domain_containing"/>
    <property type="match status" value="1"/>
</dbReference>